<comment type="caution">
    <text evidence="7">The sequence shown here is derived from an EMBL/GenBank/DDBJ whole genome shotgun (WGS) entry which is preliminary data.</text>
</comment>
<dbReference type="AlphaFoldDB" id="A0A6P1BZ06"/>
<name>A0A6P1BZ06_9BRAD</name>
<dbReference type="InterPro" id="IPR008947">
    <property type="entry name" value="PLipase_C/P1_nuclease_dom_sf"/>
</dbReference>
<keyword evidence="3" id="KW-0255">Endonuclease</keyword>
<protein>
    <submittedName>
        <fullName evidence="7">Uncharacterized protein</fullName>
    </submittedName>
</protein>
<dbReference type="GO" id="GO:0006308">
    <property type="term" value="P:DNA catabolic process"/>
    <property type="evidence" value="ECO:0007669"/>
    <property type="project" value="InterPro"/>
</dbReference>
<proteinExistence type="predicted"/>
<sequence>MNHLCGRERSSQCYEIDGYGAAPVCTSSQKFADQLGSGSQTIASDLIGHITKDQQTQWQSGSPADWAKETFALSKDDAYGQLPATNARGSFRLTDDYVTTATNDVRIQRSKAGVRLAMILNQALHKQ</sequence>
<evidence type="ECO:0000256" key="1">
    <source>
        <dbReference type="ARBA" id="ARBA00022722"/>
    </source>
</evidence>
<dbReference type="Proteomes" id="UP000468531">
    <property type="component" value="Unassembled WGS sequence"/>
</dbReference>
<evidence type="ECO:0000256" key="2">
    <source>
        <dbReference type="ARBA" id="ARBA00022723"/>
    </source>
</evidence>
<reference evidence="7 8" key="1">
    <citation type="journal article" date="2020" name="Arch. Microbiol.">
        <title>Bradyrhizobium uaiense sp. nov., a new highly efficient cowpea symbiont.</title>
        <authorList>
            <person name="Cabral Michel D."/>
            <person name="Azarias Guimaraes A."/>
            <person name="Martins da Costa E."/>
            <person name="Soares de Carvalho T."/>
            <person name="Balsanelli E."/>
            <person name="Willems A."/>
            <person name="Maltempi de Souza E."/>
            <person name="de Souza Moreira F.M."/>
        </authorList>
    </citation>
    <scope>NUCLEOTIDE SEQUENCE [LARGE SCALE GENOMIC DNA]</scope>
    <source>
        <strain evidence="7 8">UFLA 03-164</strain>
    </source>
</reference>
<gene>
    <name evidence="7" type="ORF">FNJ47_45865</name>
</gene>
<evidence type="ECO:0000256" key="4">
    <source>
        <dbReference type="ARBA" id="ARBA00022801"/>
    </source>
</evidence>
<organism evidence="7 8">
    <name type="scientific">Bradyrhizobium uaiense</name>
    <dbReference type="NCBI Taxonomy" id="2594946"/>
    <lineage>
        <taxon>Bacteria</taxon>
        <taxon>Pseudomonadati</taxon>
        <taxon>Pseudomonadota</taxon>
        <taxon>Alphaproteobacteria</taxon>
        <taxon>Hyphomicrobiales</taxon>
        <taxon>Nitrobacteraceae</taxon>
        <taxon>Bradyrhizobium</taxon>
    </lineage>
</organism>
<evidence type="ECO:0000256" key="3">
    <source>
        <dbReference type="ARBA" id="ARBA00022759"/>
    </source>
</evidence>
<dbReference type="Gene3D" id="1.10.575.10">
    <property type="entry name" value="P1 Nuclease"/>
    <property type="match status" value="1"/>
</dbReference>
<dbReference type="GO" id="GO:0004519">
    <property type="term" value="F:endonuclease activity"/>
    <property type="evidence" value="ECO:0007669"/>
    <property type="project" value="UniProtKB-KW"/>
</dbReference>
<evidence type="ECO:0000256" key="5">
    <source>
        <dbReference type="ARBA" id="ARBA00023157"/>
    </source>
</evidence>
<evidence type="ECO:0000313" key="8">
    <source>
        <dbReference type="Proteomes" id="UP000468531"/>
    </source>
</evidence>
<keyword evidence="2" id="KW-0479">Metal-binding</keyword>
<keyword evidence="4" id="KW-0378">Hydrolase</keyword>
<dbReference type="EMBL" id="VKHP01000441">
    <property type="protein sequence ID" value="NEV02803.1"/>
    <property type="molecule type" value="Genomic_DNA"/>
</dbReference>
<dbReference type="InterPro" id="IPR003154">
    <property type="entry name" value="S1/P1nuclease"/>
</dbReference>
<keyword evidence="5" id="KW-1015">Disulfide bond</keyword>
<keyword evidence="1" id="KW-0540">Nuclease</keyword>
<keyword evidence="6" id="KW-0325">Glycoprotein</keyword>
<evidence type="ECO:0000313" key="7">
    <source>
        <dbReference type="EMBL" id="NEV02803.1"/>
    </source>
</evidence>
<dbReference type="GO" id="GO:0016788">
    <property type="term" value="F:hydrolase activity, acting on ester bonds"/>
    <property type="evidence" value="ECO:0007669"/>
    <property type="project" value="InterPro"/>
</dbReference>
<dbReference type="GO" id="GO:0046872">
    <property type="term" value="F:metal ion binding"/>
    <property type="evidence" value="ECO:0007669"/>
    <property type="project" value="UniProtKB-KW"/>
</dbReference>
<dbReference type="Pfam" id="PF02265">
    <property type="entry name" value="S1-P1_nuclease"/>
    <property type="match status" value="1"/>
</dbReference>
<dbReference type="GO" id="GO:0003676">
    <property type="term" value="F:nucleic acid binding"/>
    <property type="evidence" value="ECO:0007669"/>
    <property type="project" value="InterPro"/>
</dbReference>
<evidence type="ECO:0000256" key="6">
    <source>
        <dbReference type="ARBA" id="ARBA00023180"/>
    </source>
</evidence>
<dbReference type="SUPFAM" id="SSF48537">
    <property type="entry name" value="Phospholipase C/P1 nuclease"/>
    <property type="match status" value="1"/>
</dbReference>
<keyword evidence="8" id="KW-1185">Reference proteome</keyword>
<accession>A0A6P1BZ06</accession>